<evidence type="ECO:0000259" key="1">
    <source>
        <dbReference type="Pfam" id="PF00296"/>
    </source>
</evidence>
<dbReference type="Pfam" id="PF00296">
    <property type="entry name" value="Bac_luciferase"/>
    <property type="match status" value="1"/>
</dbReference>
<evidence type="ECO:0000313" key="3">
    <source>
        <dbReference type="Proteomes" id="UP000776276"/>
    </source>
</evidence>
<sequence length="320" mass="34864">MTIHAYWRIDPAAEPARAERRARQQGPRLFRDVRTAAIFRYDYYAQLAQAAAQTAFDGLFVAYRPEADDSQIIAAALARETPGLALIPEFPASVGSAVYAAKQAVSFQRATRERLGWAIAQPADAETRARDGDHVDENELIARTEEFLAVARGVHGARPFSFKGRYFEVQDGGFDAPLNRVRFPRVYLQGDSEEALSLSARAADVHLFAAAPTERLRSLIEGLDALALREGRTVAFGLVQPVLSRQFSDEAHRDAARLGLGETAMVGDHAEVAGRLAALAALGIRHLVLTAPGSLEEAYEVGQHVLPRLRALTETLPVAA</sequence>
<evidence type="ECO:0000313" key="2">
    <source>
        <dbReference type="EMBL" id="MBU3077684.1"/>
    </source>
</evidence>
<protein>
    <submittedName>
        <fullName evidence="2">LLM class flavin-dependent oxidoreductase</fullName>
    </submittedName>
</protein>
<reference evidence="2 3" key="1">
    <citation type="submission" date="2021-06" db="EMBL/GenBank/DDBJ databases">
        <title>Sphingomonas sp. XMGL2, whole genome shotgun sequencing project.</title>
        <authorList>
            <person name="Zhao G."/>
            <person name="Shen L."/>
        </authorList>
    </citation>
    <scope>NUCLEOTIDE SEQUENCE [LARGE SCALE GENOMIC DNA]</scope>
    <source>
        <strain evidence="2 3">XMGL2</strain>
    </source>
</reference>
<dbReference type="Proteomes" id="UP000776276">
    <property type="component" value="Unassembled WGS sequence"/>
</dbReference>
<proteinExistence type="predicted"/>
<dbReference type="InterPro" id="IPR011251">
    <property type="entry name" value="Luciferase-like_dom"/>
</dbReference>
<name>A0ABS6BHA7_9SPHN</name>
<dbReference type="EMBL" id="JAHKRT010000003">
    <property type="protein sequence ID" value="MBU3077684.1"/>
    <property type="molecule type" value="Genomic_DNA"/>
</dbReference>
<keyword evidence="3" id="KW-1185">Reference proteome</keyword>
<accession>A0ABS6BHA7</accession>
<dbReference type="RefSeq" id="WP_216322561.1">
    <property type="nucleotide sequence ID" value="NZ_JAHKRT010000003.1"/>
</dbReference>
<organism evidence="2 3">
    <name type="scientific">Sphingomonas quercus</name>
    <dbReference type="NCBI Taxonomy" id="2842451"/>
    <lineage>
        <taxon>Bacteria</taxon>
        <taxon>Pseudomonadati</taxon>
        <taxon>Pseudomonadota</taxon>
        <taxon>Alphaproteobacteria</taxon>
        <taxon>Sphingomonadales</taxon>
        <taxon>Sphingomonadaceae</taxon>
        <taxon>Sphingomonas</taxon>
    </lineage>
</organism>
<gene>
    <name evidence="2" type="ORF">KOF26_07365</name>
</gene>
<comment type="caution">
    <text evidence="2">The sequence shown here is derived from an EMBL/GenBank/DDBJ whole genome shotgun (WGS) entry which is preliminary data.</text>
</comment>
<dbReference type="InterPro" id="IPR050172">
    <property type="entry name" value="SsuD_RutA_monooxygenase"/>
</dbReference>
<dbReference type="PANTHER" id="PTHR42847:SF4">
    <property type="entry name" value="ALKANESULFONATE MONOOXYGENASE-RELATED"/>
    <property type="match status" value="1"/>
</dbReference>
<dbReference type="PANTHER" id="PTHR42847">
    <property type="entry name" value="ALKANESULFONATE MONOOXYGENASE"/>
    <property type="match status" value="1"/>
</dbReference>
<feature type="domain" description="Luciferase-like" evidence="1">
    <location>
        <begin position="36"/>
        <end position="257"/>
    </location>
</feature>